<keyword evidence="2" id="KW-0436">Ligase</keyword>
<dbReference type="InterPro" id="IPR000873">
    <property type="entry name" value="AMP-dep_synth/lig_dom"/>
</dbReference>
<evidence type="ECO:0000256" key="4">
    <source>
        <dbReference type="ARBA" id="ARBA00022840"/>
    </source>
</evidence>
<evidence type="ECO:0000313" key="8">
    <source>
        <dbReference type="Proteomes" id="UP000193642"/>
    </source>
</evidence>
<organism evidence="7 8">
    <name type="scientific">Rhizoclosmatium globosum</name>
    <dbReference type="NCBI Taxonomy" id="329046"/>
    <lineage>
        <taxon>Eukaryota</taxon>
        <taxon>Fungi</taxon>
        <taxon>Fungi incertae sedis</taxon>
        <taxon>Chytridiomycota</taxon>
        <taxon>Chytridiomycota incertae sedis</taxon>
        <taxon>Chytridiomycetes</taxon>
        <taxon>Chytridiales</taxon>
        <taxon>Chytriomycetaceae</taxon>
        <taxon>Rhizoclosmatium</taxon>
    </lineage>
</organism>
<dbReference type="AlphaFoldDB" id="A0A1Y2BK91"/>
<dbReference type="GO" id="GO:0005811">
    <property type="term" value="C:lipid droplet"/>
    <property type="evidence" value="ECO:0007669"/>
    <property type="project" value="TreeGrafter"/>
</dbReference>
<dbReference type="Gene3D" id="3.40.50.12780">
    <property type="entry name" value="N-terminal domain of ligase-like"/>
    <property type="match status" value="1"/>
</dbReference>
<dbReference type="GO" id="GO:0005524">
    <property type="term" value="F:ATP binding"/>
    <property type="evidence" value="ECO:0007669"/>
    <property type="project" value="UniProtKB-KW"/>
</dbReference>
<dbReference type="STRING" id="329046.A0A1Y2BK91"/>
<dbReference type="PROSITE" id="PS00455">
    <property type="entry name" value="AMP_BINDING"/>
    <property type="match status" value="1"/>
</dbReference>
<dbReference type="PANTHER" id="PTHR43272:SF83">
    <property type="entry name" value="ACYL-COA SYNTHETASE LONG-CHAIN, ISOFORM J"/>
    <property type="match status" value="1"/>
</dbReference>
<evidence type="ECO:0000256" key="5">
    <source>
        <dbReference type="ARBA" id="ARBA00036813"/>
    </source>
</evidence>
<dbReference type="GO" id="GO:0005886">
    <property type="term" value="C:plasma membrane"/>
    <property type="evidence" value="ECO:0007669"/>
    <property type="project" value="TreeGrafter"/>
</dbReference>
<evidence type="ECO:0000256" key="3">
    <source>
        <dbReference type="ARBA" id="ARBA00022741"/>
    </source>
</evidence>
<evidence type="ECO:0000313" key="7">
    <source>
        <dbReference type="EMBL" id="ORY35184.1"/>
    </source>
</evidence>
<comment type="caution">
    <text evidence="7">The sequence shown here is derived from an EMBL/GenBank/DDBJ whole genome shotgun (WGS) entry which is preliminary data.</text>
</comment>
<dbReference type="PANTHER" id="PTHR43272">
    <property type="entry name" value="LONG-CHAIN-FATTY-ACID--COA LIGASE"/>
    <property type="match status" value="1"/>
</dbReference>
<reference evidence="7 8" key="1">
    <citation type="submission" date="2016-07" db="EMBL/GenBank/DDBJ databases">
        <title>Pervasive Adenine N6-methylation of Active Genes in Fungi.</title>
        <authorList>
            <consortium name="DOE Joint Genome Institute"/>
            <person name="Mondo S.J."/>
            <person name="Dannebaum R.O."/>
            <person name="Kuo R.C."/>
            <person name="Labutti K."/>
            <person name="Haridas S."/>
            <person name="Kuo A."/>
            <person name="Salamov A."/>
            <person name="Ahrendt S.R."/>
            <person name="Lipzen A."/>
            <person name="Sullivan W."/>
            <person name="Andreopoulos W.B."/>
            <person name="Clum A."/>
            <person name="Lindquist E."/>
            <person name="Daum C."/>
            <person name="Ramamoorthy G.K."/>
            <person name="Gryganskyi A."/>
            <person name="Culley D."/>
            <person name="Magnuson J.K."/>
            <person name="James T.Y."/>
            <person name="O'Malley M.A."/>
            <person name="Stajich J.E."/>
            <person name="Spatafora J.W."/>
            <person name="Visel A."/>
            <person name="Grigoriev I.V."/>
        </authorList>
    </citation>
    <scope>NUCLEOTIDE SEQUENCE [LARGE SCALE GENOMIC DNA]</scope>
    <source>
        <strain evidence="7 8">JEL800</strain>
    </source>
</reference>
<dbReference type="SUPFAM" id="SSF56801">
    <property type="entry name" value="Acetyl-CoA synthetase-like"/>
    <property type="match status" value="1"/>
</dbReference>
<dbReference type="InterPro" id="IPR020845">
    <property type="entry name" value="AMP-binding_CS"/>
</dbReference>
<comment type="similarity">
    <text evidence="1">Belongs to the ATP-dependent AMP-binding enzyme family.</text>
</comment>
<proteinExistence type="inferred from homology"/>
<dbReference type="EMBL" id="MCGO01000060">
    <property type="protein sequence ID" value="ORY35184.1"/>
    <property type="molecule type" value="Genomic_DNA"/>
</dbReference>
<keyword evidence="8" id="KW-1185">Reference proteome</keyword>
<protein>
    <submittedName>
        <fullName evidence="7">Acetyl-CoA synthetase-like protein</fullName>
    </submittedName>
</protein>
<dbReference type="InterPro" id="IPR042099">
    <property type="entry name" value="ANL_N_sf"/>
</dbReference>
<feature type="domain" description="AMP-dependent synthetase/ligase" evidence="6">
    <location>
        <begin position="52"/>
        <end position="459"/>
    </location>
</feature>
<dbReference type="GO" id="GO:0005783">
    <property type="term" value="C:endoplasmic reticulum"/>
    <property type="evidence" value="ECO:0007669"/>
    <property type="project" value="TreeGrafter"/>
</dbReference>
<evidence type="ECO:0000256" key="1">
    <source>
        <dbReference type="ARBA" id="ARBA00006432"/>
    </source>
</evidence>
<dbReference type="GO" id="GO:0004467">
    <property type="term" value="F:long-chain fatty acid-CoA ligase activity"/>
    <property type="evidence" value="ECO:0007669"/>
    <property type="project" value="UniProtKB-EC"/>
</dbReference>
<name>A0A1Y2BK91_9FUNG</name>
<evidence type="ECO:0000256" key="2">
    <source>
        <dbReference type="ARBA" id="ARBA00022598"/>
    </source>
</evidence>
<keyword evidence="4" id="KW-0067">ATP-binding</keyword>
<evidence type="ECO:0000259" key="6">
    <source>
        <dbReference type="Pfam" id="PF00501"/>
    </source>
</evidence>
<sequence>MIQVASTAQPDRKMFGQRRILNIIEEQKEVVKKRSDGTESTEMQNWKFYELGPFEWLTWREADQIIRNYASALKALGLNPGDKFTTYAETSRDWMFIALACFHRSITLTTAYATLGEDGLLYSLQETESYALFTNAELLPMVSKILSKCPHIKAVIYNGAARVEDINALQSRVRLLSLSDFEELGAANTYECIPPKSEDLAVIMYTSGSTGAPKGVSLTHGNIVASVTAIYLEVIHHRKDDDVFAAFLPQAHVFGFVAELLVLYGQVPIGYCSTKTLSDDSVRNCKGDLAELKPTIINGVPAVWEAIRKKVTGKVALKSWASQTLFWTSFKIKSWLIQHNLRVLSKPLDMLVFSKVLLPIGGRFGWGCVAGAAVPASTAEFMAVALGKIFKAYGMTEAAGGCSILQTLETCHLPGVGAPSQTSEVKLVDCPELGYKVSNRPKPQGEVYVRGFSVSKGYYKRPDLTAEAFDEDGWLKTGDIAELNENGTFTIIDRKKNLIKLSNGEYVALEKLEANYKVSKYVQNICIHADMDQSYIVALIQPVEKEIRALAGQLAKTPGLDTDNLDYQDLCSRQDILDYVVKDLQNIAKQVGFVKAEVITRAHLCHEEWTPQNTMLTAAMKLNRKNIVRKFEKEVERMY</sequence>
<keyword evidence="3" id="KW-0547">Nucleotide-binding</keyword>
<dbReference type="OrthoDB" id="1700726at2759"/>
<dbReference type="Proteomes" id="UP000193642">
    <property type="component" value="Unassembled WGS sequence"/>
</dbReference>
<gene>
    <name evidence="7" type="ORF">BCR33DRAFT_683983</name>
</gene>
<dbReference type="Pfam" id="PF00501">
    <property type="entry name" value="AMP-binding"/>
    <property type="match status" value="1"/>
</dbReference>
<dbReference type="GO" id="GO:0035336">
    <property type="term" value="P:long-chain fatty-acyl-CoA metabolic process"/>
    <property type="evidence" value="ECO:0007669"/>
    <property type="project" value="TreeGrafter"/>
</dbReference>
<comment type="catalytic activity">
    <reaction evidence="5">
        <text>a long-chain fatty acid + ATP + CoA = a long-chain fatty acyl-CoA + AMP + diphosphate</text>
        <dbReference type="Rhea" id="RHEA:15421"/>
        <dbReference type="ChEBI" id="CHEBI:30616"/>
        <dbReference type="ChEBI" id="CHEBI:33019"/>
        <dbReference type="ChEBI" id="CHEBI:57287"/>
        <dbReference type="ChEBI" id="CHEBI:57560"/>
        <dbReference type="ChEBI" id="CHEBI:83139"/>
        <dbReference type="ChEBI" id="CHEBI:456215"/>
        <dbReference type="EC" id="6.2.1.3"/>
    </reaction>
</comment>
<accession>A0A1Y2BK91</accession>